<dbReference type="Proteomes" id="UP001180020">
    <property type="component" value="Unassembled WGS sequence"/>
</dbReference>
<evidence type="ECO:0000256" key="1">
    <source>
        <dbReference type="SAM" id="MobiDB-lite"/>
    </source>
</evidence>
<keyword evidence="3" id="KW-1185">Reference proteome</keyword>
<protein>
    <submittedName>
        <fullName evidence="2">Uncharacterized protein</fullName>
    </submittedName>
</protein>
<reference evidence="2" key="2">
    <citation type="submission" date="2023-06" db="EMBL/GenBank/DDBJ databases">
        <authorList>
            <person name="Ma L."/>
            <person name="Liu K.-W."/>
            <person name="Li Z."/>
            <person name="Hsiao Y.-Y."/>
            <person name="Qi Y."/>
            <person name="Fu T."/>
            <person name="Tang G."/>
            <person name="Zhang D."/>
            <person name="Sun W.-H."/>
            <person name="Liu D.-K."/>
            <person name="Li Y."/>
            <person name="Chen G.-Z."/>
            <person name="Liu X.-D."/>
            <person name="Liao X.-Y."/>
            <person name="Jiang Y.-T."/>
            <person name="Yu X."/>
            <person name="Hao Y."/>
            <person name="Huang J."/>
            <person name="Zhao X.-W."/>
            <person name="Ke S."/>
            <person name="Chen Y.-Y."/>
            <person name="Wu W.-L."/>
            <person name="Hsu J.-L."/>
            <person name="Lin Y.-F."/>
            <person name="Huang M.-D."/>
            <person name="Li C.-Y."/>
            <person name="Huang L."/>
            <person name="Wang Z.-W."/>
            <person name="Zhao X."/>
            <person name="Zhong W.-Y."/>
            <person name="Peng D.-H."/>
            <person name="Ahmad S."/>
            <person name="Lan S."/>
            <person name="Zhang J.-S."/>
            <person name="Tsai W.-C."/>
            <person name="Van De Peer Y."/>
            <person name="Liu Z.-J."/>
        </authorList>
    </citation>
    <scope>NUCLEOTIDE SEQUENCE</scope>
    <source>
        <strain evidence="2">CP</strain>
        <tissue evidence="2">Leaves</tissue>
    </source>
</reference>
<reference evidence="2" key="1">
    <citation type="journal article" date="2023" name="Nat. Commun.">
        <title>Diploid and tetraploid genomes of Acorus and the evolution of monocots.</title>
        <authorList>
            <person name="Ma L."/>
            <person name="Liu K.W."/>
            <person name="Li Z."/>
            <person name="Hsiao Y.Y."/>
            <person name="Qi Y."/>
            <person name="Fu T."/>
            <person name="Tang G.D."/>
            <person name="Zhang D."/>
            <person name="Sun W.H."/>
            <person name="Liu D.K."/>
            <person name="Li Y."/>
            <person name="Chen G.Z."/>
            <person name="Liu X.D."/>
            <person name="Liao X.Y."/>
            <person name="Jiang Y.T."/>
            <person name="Yu X."/>
            <person name="Hao Y."/>
            <person name="Huang J."/>
            <person name="Zhao X.W."/>
            <person name="Ke S."/>
            <person name="Chen Y.Y."/>
            <person name="Wu W.L."/>
            <person name="Hsu J.L."/>
            <person name="Lin Y.F."/>
            <person name="Huang M.D."/>
            <person name="Li C.Y."/>
            <person name="Huang L."/>
            <person name="Wang Z.W."/>
            <person name="Zhao X."/>
            <person name="Zhong W.Y."/>
            <person name="Peng D.H."/>
            <person name="Ahmad S."/>
            <person name="Lan S."/>
            <person name="Zhang J.S."/>
            <person name="Tsai W.C."/>
            <person name="Van de Peer Y."/>
            <person name="Liu Z.J."/>
        </authorList>
    </citation>
    <scope>NUCLEOTIDE SEQUENCE</scope>
    <source>
        <strain evidence="2">CP</strain>
    </source>
</reference>
<dbReference type="EMBL" id="JAUJYO010000011">
    <property type="protein sequence ID" value="KAK1303100.1"/>
    <property type="molecule type" value="Genomic_DNA"/>
</dbReference>
<feature type="region of interest" description="Disordered" evidence="1">
    <location>
        <begin position="1"/>
        <end position="24"/>
    </location>
</feature>
<proteinExistence type="predicted"/>
<organism evidence="2 3">
    <name type="scientific">Acorus calamus</name>
    <name type="common">Sweet flag</name>
    <dbReference type="NCBI Taxonomy" id="4465"/>
    <lineage>
        <taxon>Eukaryota</taxon>
        <taxon>Viridiplantae</taxon>
        <taxon>Streptophyta</taxon>
        <taxon>Embryophyta</taxon>
        <taxon>Tracheophyta</taxon>
        <taxon>Spermatophyta</taxon>
        <taxon>Magnoliopsida</taxon>
        <taxon>Liliopsida</taxon>
        <taxon>Acoraceae</taxon>
        <taxon>Acorus</taxon>
    </lineage>
</organism>
<evidence type="ECO:0000313" key="3">
    <source>
        <dbReference type="Proteomes" id="UP001180020"/>
    </source>
</evidence>
<accession>A0AAV9DPP3</accession>
<gene>
    <name evidence="2" type="ORF">QJS10_CPB11g01891</name>
</gene>
<sequence>MTLTSTGQQEHRQKMTLTSVAKQEHWKKDLRELNTLVSGSPAATDEATVNEKITDTKVADLGSGRD</sequence>
<dbReference type="AlphaFoldDB" id="A0AAV9DPP3"/>
<comment type="caution">
    <text evidence="2">The sequence shown here is derived from an EMBL/GenBank/DDBJ whole genome shotgun (WGS) entry which is preliminary data.</text>
</comment>
<name>A0AAV9DPP3_ACOCL</name>
<evidence type="ECO:0000313" key="2">
    <source>
        <dbReference type="EMBL" id="KAK1303100.1"/>
    </source>
</evidence>